<evidence type="ECO:0000313" key="6">
    <source>
        <dbReference type="EMBL" id="KIY69867.1"/>
    </source>
</evidence>
<dbReference type="PANTHER" id="PTHR11552:SF78">
    <property type="entry name" value="GLUCOSE-METHANOL-CHOLINE OXIDOREDUCTASE N-TERMINAL DOMAIN-CONTAINING PROTEIN"/>
    <property type="match status" value="1"/>
</dbReference>
<dbReference type="PROSITE" id="PS00624">
    <property type="entry name" value="GMC_OXRED_2"/>
    <property type="match status" value="1"/>
</dbReference>
<reference evidence="6 7" key="1">
    <citation type="journal article" date="2015" name="Fungal Genet. Biol.">
        <title>Evolution of novel wood decay mechanisms in Agaricales revealed by the genome sequences of Fistulina hepatica and Cylindrobasidium torrendii.</title>
        <authorList>
            <person name="Floudas D."/>
            <person name="Held B.W."/>
            <person name="Riley R."/>
            <person name="Nagy L.G."/>
            <person name="Koehler G."/>
            <person name="Ransdell A.S."/>
            <person name="Younus H."/>
            <person name="Chow J."/>
            <person name="Chiniquy J."/>
            <person name="Lipzen A."/>
            <person name="Tritt A."/>
            <person name="Sun H."/>
            <person name="Haridas S."/>
            <person name="LaButti K."/>
            <person name="Ohm R.A."/>
            <person name="Kues U."/>
            <person name="Blanchette R.A."/>
            <person name="Grigoriev I.V."/>
            <person name="Minto R.E."/>
            <person name="Hibbett D.S."/>
        </authorList>
    </citation>
    <scope>NUCLEOTIDE SEQUENCE [LARGE SCALE GENOMIC DNA]</scope>
    <source>
        <strain evidence="6 7">FP15055 ss-10</strain>
    </source>
</reference>
<dbReference type="Proteomes" id="UP000054007">
    <property type="component" value="Unassembled WGS sequence"/>
</dbReference>
<dbReference type="Pfam" id="PF00732">
    <property type="entry name" value="GMC_oxred_N"/>
    <property type="match status" value="1"/>
</dbReference>
<dbReference type="SUPFAM" id="SSF54373">
    <property type="entry name" value="FAD-linked reductases, C-terminal domain"/>
    <property type="match status" value="1"/>
</dbReference>
<keyword evidence="3" id="KW-0274">FAD</keyword>
<dbReference type="Gene3D" id="3.50.50.60">
    <property type="entry name" value="FAD/NAD(P)-binding domain"/>
    <property type="match status" value="1"/>
</dbReference>
<dbReference type="GO" id="GO:0003676">
    <property type="term" value="F:nucleic acid binding"/>
    <property type="evidence" value="ECO:0007669"/>
    <property type="project" value="InterPro"/>
</dbReference>
<accession>A0A0D7BHD9</accession>
<evidence type="ECO:0000256" key="3">
    <source>
        <dbReference type="PIRSR" id="PIRSR000137-2"/>
    </source>
</evidence>
<keyword evidence="3" id="KW-0285">Flavoprotein</keyword>
<evidence type="ECO:0000256" key="1">
    <source>
        <dbReference type="ARBA" id="ARBA00001974"/>
    </source>
</evidence>
<dbReference type="Pfam" id="PF05199">
    <property type="entry name" value="GMC_oxred_C"/>
    <property type="match status" value="1"/>
</dbReference>
<dbReference type="InterPro" id="IPR000172">
    <property type="entry name" value="GMC_OxRdtase_N"/>
</dbReference>
<dbReference type="GO" id="GO:0016614">
    <property type="term" value="F:oxidoreductase activity, acting on CH-OH group of donors"/>
    <property type="evidence" value="ECO:0007669"/>
    <property type="project" value="InterPro"/>
</dbReference>
<dbReference type="InterPro" id="IPR007867">
    <property type="entry name" value="GMC_OxRtase_C"/>
</dbReference>
<evidence type="ECO:0000256" key="2">
    <source>
        <dbReference type="ARBA" id="ARBA00010790"/>
    </source>
</evidence>
<sequence length="618" mass="66703">MLFLSFILASLGHSALSLEPRVSIAPEYDVIFAGGGTAASIIAARLSKAAPDLKILVLEAGTSTREKLEHIQPGRYTTHLAPYSTSEHFYVAEPSADLGGRRAVVATGSCIGGGSSVNFMYYNRPSASDFDAWATEYNNTGWGSDALIPLLIAAETYEIDNPSNISTHGFSGPLKVSYGGFQTDVGTQFLEVGPQFEVGRPLANEGNDFSEKSINVFHKAPKWIGLDGTRSDAAHHYLYPEETNPNLVISHGSRVVRVTFENTTATGVEFVWDKHVFPSYSRATQTVRATKLVVVSAGAMGTPLILERSGVGSSSVLEPLGISTVADLPVGNTYRDHLLINPPYVMAEGTRTMDALFRGEQDAWTAGLEQWDANRTGPVAATGVDAILKLRPTENEVDEIGQEFRTVWERDYADKADKPVFTFVPIGGLPGSQTGLPVANYLAMGVIMGYPVGTGYVHISSKDDAYAAPRFNTGFLSDISDIQVMRWSYKKGRELARRMPSYRGALGGPLFSSALNETMPVAINASTLSYSSEDDAAIDEYLRAIVGTTWHSQGTVPMKLRADGGILDSKLNVYGTHKLKVADLSILPSNVNANTYSTTIAIAEKAFLIIFEELARSA</sequence>
<comment type="similarity">
    <text evidence="2">Belongs to the GMC oxidoreductase family.</text>
</comment>
<dbReference type="PANTHER" id="PTHR11552">
    <property type="entry name" value="GLUCOSE-METHANOL-CHOLINE GMC OXIDOREDUCTASE"/>
    <property type="match status" value="1"/>
</dbReference>
<keyword evidence="4" id="KW-0732">Signal</keyword>
<evidence type="ECO:0000313" key="7">
    <source>
        <dbReference type="Proteomes" id="UP000054007"/>
    </source>
</evidence>
<dbReference type="GO" id="GO:0008168">
    <property type="term" value="F:methyltransferase activity"/>
    <property type="evidence" value="ECO:0007669"/>
    <property type="project" value="InterPro"/>
</dbReference>
<feature type="chain" id="PRO_5002317202" evidence="4">
    <location>
        <begin position="18"/>
        <end position="618"/>
    </location>
</feature>
<dbReference type="PIRSF" id="PIRSF000137">
    <property type="entry name" value="Alcohol_oxidase"/>
    <property type="match status" value="1"/>
</dbReference>
<name>A0A0D7BHD9_9AGAR</name>
<dbReference type="InterPro" id="IPR036188">
    <property type="entry name" value="FAD/NAD-bd_sf"/>
</dbReference>
<dbReference type="AlphaFoldDB" id="A0A0D7BHD9"/>
<dbReference type="OrthoDB" id="269227at2759"/>
<evidence type="ECO:0000259" key="5">
    <source>
        <dbReference type="PROSITE" id="PS00624"/>
    </source>
</evidence>
<dbReference type="InterPro" id="IPR002052">
    <property type="entry name" value="DNA_methylase_N6_adenine_CS"/>
</dbReference>
<gene>
    <name evidence="6" type="ORF">CYLTODRAFT_435937</name>
</gene>
<proteinExistence type="inferred from homology"/>
<dbReference type="Gene3D" id="3.30.560.10">
    <property type="entry name" value="Glucose Oxidase, domain 3"/>
    <property type="match status" value="1"/>
</dbReference>
<feature type="domain" description="Glucose-methanol-choline oxidoreductase N-terminal" evidence="5">
    <location>
        <begin position="298"/>
        <end position="312"/>
    </location>
</feature>
<dbReference type="GO" id="GO:0032259">
    <property type="term" value="P:methylation"/>
    <property type="evidence" value="ECO:0007669"/>
    <property type="project" value="InterPro"/>
</dbReference>
<dbReference type="EMBL" id="KN880477">
    <property type="protein sequence ID" value="KIY69867.1"/>
    <property type="molecule type" value="Genomic_DNA"/>
</dbReference>
<feature type="binding site" evidence="3">
    <location>
        <begin position="550"/>
        <end position="551"/>
    </location>
    <ligand>
        <name>FAD</name>
        <dbReference type="ChEBI" id="CHEBI:57692"/>
    </ligand>
</feature>
<feature type="signal peptide" evidence="4">
    <location>
        <begin position="1"/>
        <end position="17"/>
    </location>
</feature>
<dbReference type="STRING" id="1314674.A0A0D7BHD9"/>
<comment type="cofactor">
    <cofactor evidence="1 3">
        <name>FAD</name>
        <dbReference type="ChEBI" id="CHEBI:57692"/>
    </cofactor>
</comment>
<dbReference type="InterPro" id="IPR012132">
    <property type="entry name" value="GMC_OxRdtase"/>
</dbReference>
<keyword evidence="7" id="KW-1185">Reference proteome</keyword>
<dbReference type="GO" id="GO:0050660">
    <property type="term" value="F:flavin adenine dinucleotide binding"/>
    <property type="evidence" value="ECO:0007669"/>
    <property type="project" value="InterPro"/>
</dbReference>
<dbReference type="SUPFAM" id="SSF51905">
    <property type="entry name" value="FAD/NAD(P)-binding domain"/>
    <property type="match status" value="1"/>
</dbReference>
<dbReference type="PROSITE" id="PS00092">
    <property type="entry name" value="N6_MTASE"/>
    <property type="match status" value="1"/>
</dbReference>
<protein>
    <submittedName>
        <fullName evidence="6">GMC oxidoreductase</fullName>
    </submittedName>
</protein>
<feature type="binding site" evidence="3">
    <location>
        <position position="255"/>
    </location>
    <ligand>
        <name>FAD</name>
        <dbReference type="ChEBI" id="CHEBI:57692"/>
    </ligand>
</feature>
<evidence type="ECO:0000256" key="4">
    <source>
        <dbReference type="SAM" id="SignalP"/>
    </source>
</evidence>
<organism evidence="6 7">
    <name type="scientific">Cylindrobasidium torrendii FP15055 ss-10</name>
    <dbReference type="NCBI Taxonomy" id="1314674"/>
    <lineage>
        <taxon>Eukaryota</taxon>
        <taxon>Fungi</taxon>
        <taxon>Dikarya</taxon>
        <taxon>Basidiomycota</taxon>
        <taxon>Agaricomycotina</taxon>
        <taxon>Agaricomycetes</taxon>
        <taxon>Agaricomycetidae</taxon>
        <taxon>Agaricales</taxon>
        <taxon>Marasmiineae</taxon>
        <taxon>Physalacriaceae</taxon>
        <taxon>Cylindrobasidium</taxon>
    </lineage>
</organism>